<dbReference type="RefSeq" id="WP_201433098.1">
    <property type="nucleotide sequence ID" value="NZ_JAEQBW010000019.1"/>
</dbReference>
<dbReference type="AlphaFoldDB" id="A0A934X2U3"/>
<comment type="caution">
    <text evidence="2">The sequence shown here is derived from an EMBL/GenBank/DDBJ whole genome shotgun (WGS) entry which is preliminary data.</text>
</comment>
<accession>A0A934X2U3</accession>
<reference evidence="2" key="1">
    <citation type="submission" date="2021-01" db="EMBL/GenBank/DDBJ databases">
        <title>Marivirga aurantiaca sp. nov., isolated from intertidal surface sediments.</title>
        <authorList>
            <person name="Zhang M."/>
        </authorList>
    </citation>
    <scope>NUCLEOTIDE SEQUENCE</scope>
    <source>
        <strain evidence="2">S37H4</strain>
    </source>
</reference>
<protein>
    <submittedName>
        <fullName evidence="2">Uncharacterized protein</fullName>
    </submittedName>
</protein>
<dbReference type="EMBL" id="JAEQBW010000019">
    <property type="protein sequence ID" value="MBK6267412.1"/>
    <property type="molecule type" value="Genomic_DNA"/>
</dbReference>
<dbReference type="Proteomes" id="UP000611723">
    <property type="component" value="Unassembled WGS sequence"/>
</dbReference>
<feature type="transmembrane region" description="Helical" evidence="1">
    <location>
        <begin position="7"/>
        <end position="28"/>
    </location>
</feature>
<keyword evidence="1" id="KW-1133">Transmembrane helix</keyword>
<name>A0A934X2U3_9BACT</name>
<organism evidence="2 3">
    <name type="scientific">Marivirga aurantiaca</name>
    <dbReference type="NCBI Taxonomy" id="2802615"/>
    <lineage>
        <taxon>Bacteria</taxon>
        <taxon>Pseudomonadati</taxon>
        <taxon>Bacteroidota</taxon>
        <taxon>Cytophagia</taxon>
        <taxon>Cytophagales</taxon>
        <taxon>Marivirgaceae</taxon>
        <taxon>Marivirga</taxon>
    </lineage>
</organism>
<evidence type="ECO:0000313" key="2">
    <source>
        <dbReference type="EMBL" id="MBK6267412.1"/>
    </source>
</evidence>
<proteinExistence type="predicted"/>
<keyword evidence="1" id="KW-0472">Membrane</keyword>
<keyword evidence="1" id="KW-0812">Transmembrane</keyword>
<evidence type="ECO:0000256" key="1">
    <source>
        <dbReference type="SAM" id="Phobius"/>
    </source>
</evidence>
<evidence type="ECO:0000313" key="3">
    <source>
        <dbReference type="Proteomes" id="UP000611723"/>
    </source>
</evidence>
<gene>
    <name evidence="2" type="ORF">JKA74_20390</name>
</gene>
<keyword evidence="3" id="KW-1185">Reference proteome</keyword>
<sequence>MKIENKTTFLAIPVLAIFLCYWLVTIFYNLPDNYIKLQHLEGEKVFNSVLFQKWSFFAPPPKHNDRLYYAFHSIDSEDTIVLEAAKPIVNSKREKAPFNAKYEVIDYILNNSMIQINDFLVDQRKSIKFQFPDSSEDKFIRPLMEFTWDNREYLKAVQTLANYGEIVAVRNNIDLTRYKYRFYIVNESIPPFSERGNIKDIERKQSKIFESPLI</sequence>